<evidence type="ECO:0000313" key="1">
    <source>
        <dbReference type="EMBL" id="NOJ49696.1"/>
    </source>
</evidence>
<proteinExistence type="predicted"/>
<name>A0A7Y4M4N5_9BRAD</name>
<dbReference type="EMBL" id="JAAVLW010000008">
    <property type="protein sequence ID" value="NOJ49696.1"/>
    <property type="molecule type" value="Genomic_DNA"/>
</dbReference>
<accession>A0A7Y4M4N5</accession>
<organism evidence="1 2">
    <name type="scientific">Bradyrhizobium archetypum</name>
    <dbReference type="NCBI Taxonomy" id="2721160"/>
    <lineage>
        <taxon>Bacteria</taxon>
        <taxon>Pseudomonadati</taxon>
        <taxon>Pseudomonadota</taxon>
        <taxon>Alphaproteobacteria</taxon>
        <taxon>Hyphomicrobiales</taxon>
        <taxon>Nitrobacteraceae</taxon>
        <taxon>Bradyrhizobium</taxon>
    </lineage>
</organism>
<comment type="caution">
    <text evidence="1">The sequence shown here is derived from an EMBL/GenBank/DDBJ whole genome shotgun (WGS) entry which is preliminary data.</text>
</comment>
<dbReference type="Proteomes" id="UP000528734">
    <property type="component" value="Unassembled WGS sequence"/>
</dbReference>
<keyword evidence="2" id="KW-1185">Reference proteome</keyword>
<evidence type="ECO:0000313" key="2">
    <source>
        <dbReference type="Proteomes" id="UP000528734"/>
    </source>
</evidence>
<dbReference type="RefSeq" id="WP_171712887.1">
    <property type="nucleotide sequence ID" value="NZ_JAAVLW010000008.1"/>
</dbReference>
<gene>
    <name evidence="1" type="ORF">HCN50_26195</name>
</gene>
<dbReference type="AlphaFoldDB" id="A0A7Y4M4N5"/>
<reference evidence="1 2" key="1">
    <citation type="submission" date="2020-03" db="EMBL/GenBank/DDBJ databases">
        <title>Bradyrhizobium diversity isolated from nodules of Muelleranthus trifoliolatus.</title>
        <authorList>
            <person name="Klepa M."/>
            <person name="Helene L."/>
            <person name="Hungria M."/>
        </authorList>
    </citation>
    <scope>NUCLEOTIDE SEQUENCE [LARGE SCALE GENOMIC DNA]</scope>
    <source>
        <strain evidence="1 2">WSM 1744</strain>
    </source>
</reference>
<protein>
    <submittedName>
        <fullName evidence="1">Uncharacterized protein</fullName>
    </submittedName>
</protein>
<sequence length="141" mass="14576">MARPDRSIADFSAFPRLRTLRWLLVLAVITTMAAPATSAAATRRAAGAYDGVWNVVFATTHGNCRSGYSVPFTVIGGRVSSAGGGRVSGFVNRAGIVAVRVSVGASRASGGGRLMGSYGAGSWRGIITGDYCSGTWQATRT</sequence>